<dbReference type="Proteomes" id="UP000077684">
    <property type="component" value="Unassembled WGS sequence"/>
</dbReference>
<dbReference type="SUPFAM" id="SSF46689">
    <property type="entry name" value="Homeodomain-like"/>
    <property type="match status" value="1"/>
</dbReference>
<evidence type="ECO:0000259" key="1">
    <source>
        <dbReference type="Pfam" id="PF13358"/>
    </source>
</evidence>
<evidence type="ECO:0008006" key="5">
    <source>
        <dbReference type="Google" id="ProtNLM"/>
    </source>
</evidence>
<dbReference type="AlphaFoldDB" id="A0A8X7SSW1"/>
<dbReference type="NCBIfam" id="NF033545">
    <property type="entry name" value="transpos_IS630"/>
    <property type="match status" value="1"/>
</dbReference>
<proteinExistence type="predicted"/>
<dbReference type="Pfam" id="PF13592">
    <property type="entry name" value="HTH_33"/>
    <property type="match status" value="1"/>
</dbReference>
<dbReference type="PANTHER" id="PTHR46564">
    <property type="entry name" value="TRANSPOSASE"/>
    <property type="match status" value="1"/>
</dbReference>
<comment type="caution">
    <text evidence="3">The sequence shown here is derived from an EMBL/GenBank/DDBJ whole genome shotgun (WGS) entry which is preliminary data.</text>
</comment>
<reference evidence="3" key="1">
    <citation type="submission" date="2016-04" db="EMBL/GenBank/DDBJ databases">
        <authorList>
            <person name="Nguyen H.D."/>
            <person name="Samba Siva P."/>
            <person name="Cullis J."/>
            <person name="Levesque C.A."/>
            <person name="Hambleton S."/>
        </authorList>
    </citation>
    <scope>NUCLEOTIDE SEQUENCE</scope>
    <source>
        <strain evidence="3">DAOMC 236426</strain>
    </source>
</reference>
<dbReference type="GO" id="GO:0003676">
    <property type="term" value="F:nucleic acid binding"/>
    <property type="evidence" value="ECO:0007669"/>
    <property type="project" value="InterPro"/>
</dbReference>
<organism evidence="3 4">
    <name type="scientific">Tilletia controversa</name>
    <name type="common">dwarf bunt fungus</name>
    <dbReference type="NCBI Taxonomy" id="13291"/>
    <lineage>
        <taxon>Eukaryota</taxon>
        <taxon>Fungi</taxon>
        <taxon>Dikarya</taxon>
        <taxon>Basidiomycota</taxon>
        <taxon>Ustilaginomycotina</taxon>
        <taxon>Exobasidiomycetes</taxon>
        <taxon>Tilletiales</taxon>
        <taxon>Tilletiaceae</taxon>
        <taxon>Tilletia</taxon>
    </lineage>
</organism>
<dbReference type="InterPro" id="IPR036397">
    <property type="entry name" value="RNaseH_sf"/>
</dbReference>
<dbReference type="InterPro" id="IPR047655">
    <property type="entry name" value="Transpos_IS630-like"/>
</dbReference>
<dbReference type="EMBL" id="LWDE02002164">
    <property type="protein sequence ID" value="KAE8238325.1"/>
    <property type="molecule type" value="Genomic_DNA"/>
</dbReference>
<gene>
    <name evidence="3" type="ORF">A4X06_0g8862</name>
</gene>
<dbReference type="InterPro" id="IPR009057">
    <property type="entry name" value="Homeodomain-like_sf"/>
</dbReference>
<dbReference type="Gene3D" id="3.30.420.10">
    <property type="entry name" value="Ribonuclease H-like superfamily/Ribonuclease H"/>
    <property type="match status" value="1"/>
</dbReference>
<feature type="domain" description="Tc1-like transposase DDE" evidence="1">
    <location>
        <begin position="180"/>
        <end position="319"/>
    </location>
</feature>
<name>A0A8X7SSW1_9BASI</name>
<sequence length="349" mass="40506">MLSLSTSLTLDKQLPFPNHRTRLRKPQDTATRPATRAMAFRRIDPQVKRFILQLLNSRLLTRRQLLWLQIVSPATLYRLLAQVQERPPLRNIPGRPRLYGPDALGFLQEIILQRPDLYLDELVDIMARAEGVRVSTSTMHRSLERLGITLKRAHRIAKERDTEKRRAFDLRIGRYEAQHLVFADEMAYDARDGVRIRARSHRNQLAPLRRPYIRGTRLSCIAGLSMSGTFAPRAVQGSFNEQRFHSYLELELLPRMNPYPQPSSVLVLDNASIHKSIRIRELVESFGCKIEFLPPYSPDYNPIERAFAKIKANIRRHRRVVVEAEGFMSAIRTITPHDCVQWMRLAGYL</sequence>
<dbReference type="PANTHER" id="PTHR46564:SF1">
    <property type="entry name" value="TRANSPOSASE"/>
    <property type="match status" value="1"/>
</dbReference>
<dbReference type="SUPFAM" id="SSF53098">
    <property type="entry name" value="Ribonuclease H-like"/>
    <property type="match status" value="1"/>
</dbReference>
<evidence type="ECO:0000259" key="2">
    <source>
        <dbReference type="Pfam" id="PF13592"/>
    </source>
</evidence>
<protein>
    <recommendedName>
        <fullName evidence="5">Tc1-like transposase DDE domain-containing protein</fullName>
    </recommendedName>
</protein>
<evidence type="ECO:0000313" key="3">
    <source>
        <dbReference type="EMBL" id="KAE8238325.1"/>
    </source>
</evidence>
<dbReference type="InterPro" id="IPR012337">
    <property type="entry name" value="RNaseH-like_sf"/>
</dbReference>
<feature type="domain" description="Winged helix-turn helix" evidence="2">
    <location>
        <begin position="119"/>
        <end position="168"/>
    </location>
</feature>
<dbReference type="InterPro" id="IPR025959">
    <property type="entry name" value="Winged_HTH_dom"/>
</dbReference>
<reference evidence="3" key="2">
    <citation type="journal article" date="2019" name="IMA Fungus">
        <title>Genome sequencing and comparison of five Tilletia species to identify candidate genes for the detection of regulated species infecting wheat.</title>
        <authorList>
            <person name="Nguyen H.D.T."/>
            <person name="Sultana T."/>
            <person name="Kesanakurti P."/>
            <person name="Hambleton S."/>
        </authorList>
    </citation>
    <scope>NUCLEOTIDE SEQUENCE</scope>
    <source>
        <strain evidence="3">DAOMC 236426</strain>
    </source>
</reference>
<evidence type="ECO:0000313" key="4">
    <source>
        <dbReference type="Proteomes" id="UP000077684"/>
    </source>
</evidence>
<keyword evidence="4" id="KW-1185">Reference proteome</keyword>
<dbReference type="InterPro" id="IPR038717">
    <property type="entry name" value="Tc1-like_DDE_dom"/>
</dbReference>
<dbReference type="Pfam" id="PF13358">
    <property type="entry name" value="DDE_3"/>
    <property type="match status" value="1"/>
</dbReference>
<accession>A0A8X7SSW1</accession>